<evidence type="ECO:0000313" key="8">
    <source>
        <dbReference type="EMBL" id="KAL1251818.1"/>
    </source>
</evidence>
<feature type="compositionally biased region" description="Basic and acidic residues" evidence="6">
    <location>
        <begin position="105"/>
        <end position="115"/>
    </location>
</feature>
<dbReference type="EMBL" id="JAYMGO010000022">
    <property type="protein sequence ID" value="KAL1251818.1"/>
    <property type="molecule type" value="Genomic_DNA"/>
</dbReference>
<gene>
    <name evidence="8" type="ORF">QQF64_019614</name>
</gene>
<evidence type="ECO:0000259" key="7">
    <source>
        <dbReference type="PROSITE" id="PS50950"/>
    </source>
</evidence>
<sequence length="177" mass="19219">MHTLQPVRTSSPQVPCKKRDGAIFQAWVRFVQVKRRDFTTASASRNAVVCSVHFRPDDYHPGDVMQFNMGCRSRDRVRLRPGAAPSVHTAASSGPPPSSTGEGVCGKHDGHGSVRDSARRKHQLWTDLENIASTGGDASTASVAVLADPEQEAFSPLAPQSFVLHFGSQSNLRPLFI</sequence>
<evidence type="ECO:0000256" key="3">
    <source>
        <dbReference type="ARBA" id="ARBA00022833"/>
    </source>
</evidence>
<keyword evidence="9" id="KW-1185">Reference proteome</keyword>
<comment type="caution">
    <text evidence="8">The sequence shown here is derived from an EMBL/GenBank/DDBJ whole genome shotgun (WGS) entry which is preliminary data.</text>
</comment>
<evidence type="ECO:0000313" key="9">
    <source>
        <dbReference type="Proteomes" id="UP001558613"/>
    </source>
</evidence>
<feature type="domain" description="THAP-type" evidence="7">
    <location>
        <begin position="1"/>
        <end position="88"/>
    </location>
</feature>
<evidence type="ECO:0000256" key="5">
    <source>
        <dbReference type="PROSITE-ProRule" id="PRU00309"/>
    </source>
</evidence>
<accession>A0ABR3LFZ4</accession>
<name>A0ABR3LFZ4_9TELE</name>
<organism evidence="8 9">
    <name type="scientific">Cirrhinus molitorella</name>
    <name type="common">mud carp</name>
    <dbReference type="NCBI Taxonomy" id="172907"/>
    <lineage>
        <taxon>Eukaryota</taxon>
        <taxon>Metazoa</taxon>
        <taxon>Chordata</taxon>
        <taxon>Craniata</taxon>
        <taxon>Vertebrata</taxon>
        <taxon>Euteleostomi</taxon>
        <taxon>Actinopterygii</taxon>
        <taxon>Neopterygii</taxon>
        <taxon>Teleostei</taxon>
        <taxon>Ostariophysi</taxon>
        <taxon>Cypriniformes</taxon>
        <taxon>Cyprinidae</taxon>
        <taxon>Labeoninae</taxon>
        <taxon>Labeonini</taxon>
        <taxon>Cirrhinus</taxon>
    </lineage>
</organism>
<keyword evidence="4 5" id="KW-0238">DNA-binding</keyword>
<feature type="non-terminal residue" evidence="8">
    <location>
        <position position="1"/>
    </location>
</feature>
<keyword evidence="3" id="KW-0862">Zinc</keyword>
<keyword evidence="2 5" id="KW-0863">Zinc-finger</keyword>
<evidence type="ECO:0000256" key="1">
    <source>
        <dbReference type="ARBA" id="ARBA00022723"/>
    </source>
</evidence>
<evidence type="ECO:0000256" key="2">
    <source>
        <dbReference type="ARBA" id="ARBA00022771"/>
    </source>
</evidence>
<evidence type="ECO:0000256" key="4">
    <source>
        <dbReference type="ARBA" id="ARBA00023125"/>
    </source>
</evidence>
<keyword evidence="1" id="KW-0479">Metal-binding</keyword>
<proteinExistence type="predicted"/>
<dbReference type="Pfam" id="PF05485">
    <property type="entry name" value="THAP"/>
    <property type="match status" value="1"/>
</dbReference>
<reference evidence="8 9" key="1">
    <citation type="submission" date="2023-09" db="EMBL/GenBank/DDBJ databases">
        <authorList>
            <person name="Wang M."/>
        </authorList>
    </citation>
    <scope>NUCLEOTIDE SEQUENCE [LARGE SCALE GENOMIC DNA]</scope>
    <source>
        <strain evidence="8">GT-2023</strain>
        <tissue evidence="8">Liver</tissue>
    </source>
</reference>
<protein>
    <recommendedName>
        <fullName evidence="7">THAP-type domain-containing protein</fullName>
    </recommendedName>
</protein>
<dbReference type="Proteomes" id="UP001558613">
    <property type="component" value="Unassembled WGS sequence"/>
</dbReference>
<feature type="non-terminal residue" evidence="8">
    <location>
        <position position="177"/>
    </location>
</feature>
<dbReference type="PROSITE" id="PS50950">
    <property type="entry name" value="ZF_THAP"/>
    <property type="match status" value="1"/>
</dbReference>
<dbReference type="SUPFAM" id="SSF57716">
    <property type="entry name" value="Glucocorticoid receptor-like (DNA-binding domain)"/>
    <property type="match status" value="1"/>
</dbReference>
<evidence type="ECO:0000256" key="6">
    <source>
        <dbReference type="SAM" id="MobiDB-lite"/>
    </source>
</evidence>
<feature type="region of interest" description="Disordered" evidence="6">
    <location>
        <begin position="81"/>
        <end position="115"/>
    </location>
</feature>
<dbReference type="InterPro" id="IPR006612">
    <property type="entry name" value="THAP_Znf"/>
</dbReference>